<proteinExistence type="predicted"/>
<dbReference type="InterPro" id="IPR001638">
    <property type="entry name" value="Solute-binding_3/MltF_N"/>
</dbReference>
<organism evidence="2 3">
    <name type="scientific">Duganella fentianensis</name>
    <dbReference type="NCBI Taxonomy" id="2692177"/>
    <lineage>
        <taxon>Bacteria</taxon>
        <taxon>Pseudomonadati</taxon>
        <taxon>Pseudomonadota</taxon>
        <taxon>Betaproteobacteria</taxon>
        <taxon>Burkholderiales</taxon>
        <taxon>Oxalobacteraceae</taxon>
        <taxon>Telluria group</taxon>
        <taxon>Duganella</taxon>
    </lineage>
</organism>
<dbReference type="AlphaFoldDB" id="A0A845HRP7"/>
<reference evidence="2" key="1">
    <citation type="submission" date="2019-12" db="EMBL/GenBank/DDBJ databases">
        <title>Novel species isolated from a subtropical stream in China.</title>
        <authorList>
            <person name="Lu H."/>
        </authorList>
    </citation>
    <scope>NUCLEOTIDE SEQUENCE [LARGE SCALE GENOMIC DNA]</scope>
    <source>
        <strain evidence="2">FT93W</strain>
    </source>
</reference>
<accession>A0A845HRP7</accession>
<evidence type="ECO:0000259" key="1">
    <source>
        <dbReference type="SMART" id="SM00062"/>
    </source>
</evidence>
<dbReference type="Gene3D" id="3.40.190.10">
    <property type="entry name" value="Periplasmic binding protein-like II"/>
    <property type="match status" value="2"/>
</dbReference>
<dbReference type="Pfam" id="PF00497">
    <property type="entry name" value="SBP_bac_3"/>
    <property type="match status" value="1"/>
</dbReference>
<dbReference type="SUPFAM" id="SSF53850">
    <property type="entry name" value="Periplasmic binding protein-like II"/>
    <property type="match status" value="1"/>
</dbReference>
<name>A0A845HRP7_9BURK</name>
<dbReference type="SMART" id="SM00062">
    <property type="entry name" value="PBPb"/>
    <property type="match status" value="1"/>
</dbReference>
<dbReference type="Proteomes" id="UP000444316">
    <property type="component" value="Unassembled WGS sequence"/>
</dbReference>
<feature type="domain" description="Solute-binding protein family 3/N-terminal" evidence="1">
    <location>
        <begin position="31"/>
        <end position="259"/>
    </location>
</feature>
<keyword evidence="3" id="KW-1185">Reference proteome</keyword>
<gene>
    <name evidence="2" type="ORF">GTP23_03505</name>
</gene>
<dbReference type="EMBL" id="WWCL01000001">
    <property type="protein sequence ID" value="MYN44134.1"/>
    <property type="molecule type" value="Genomic_DNA"/>
</dbReference>
<dbReference type="RefSeq" id="WP_161033882.1">
    <property type="nucleotide sequence ID" value="NZ_WWCL01000001.1"/>
</dbReference>
<evidence type="ECO:0000313" key="3">
    <source>
        <dbReference type="Proteomes" id="UP000444316"/>
    </source>
</evidence>
<sequence>MAAWRGRLGLWLASFAAFAFLVISLPAQAIIIRTAAQEGTEPKFIAGGGERIVGMCVDLFRAIEQLDPALQIVGDQSWKPLIRAYSELEHGQLDVACAVQRIGEREHRFQFIGPALYNNEYHLLARINDPVKISSWDDLRQLAPDNTVLINRGFAAGNIIRAQGGIPIDESATNQVLNLQKLVAGRGRLFFHRGRDLRKLLERTGNSSKVRILPQIMFSSPVYFATSKLLAPQNRERLERALYQLEKSGELERLIRKWD</sequence>
<evidence type="ECO:0000313" key="2">
    <source>
        <dbReference type="EMBL" id="MYN44134.1"/>
    </source>
</evidence>
<protein>
    <submittedName>
        <fullName evidence="2">Transporter substrate-binding domain-containing protein</fullName>
    </submittedName>
</protein>
<comment type="caution">
    <text evidence="2">The sequence shown here is derived from an EMBL/GenBank/DDBJ whole genome shotgun (WGS) entry which is preliminary data.</text>
</comment>